<feature type="non-terminal residue" evidence="1">
    <location>
        <position position="1"/>
    </location>
</feature>
<dbReference type="Proteomes" id="UP000789920">
    <property type="component" value="Unassembled WGS sequence"/>
</dbReference>
<evidence type="ECO:0000313" key="1">
    <source>
        <dbReference type="EMBL" id="CAG8824345.1"/>
    </source>
</evidence>
<proteinExistence type="predicted"/>
<name>A0ACA9S3D6_9GLOM</name>
<sequence>NRDGTRIKQDVRAMLECFFLYGNQRSNERISAKAMHNELLEYAEDGEIEREDVPKFQTIQNWLNSYAQ</sequence>
<reference evidence="1" key="1">
    <citation type="submission" date="2021-06" db="EMBL/GenBank/DDBJ databases">
        <authorList>
            <person name="Kallberg Y."/>
            <person name="Tangrot J."/>
            <person name="Rosling A."/>
        </authorList>
    </citation>
    <scope>NUCLEOTIDE SEQUENCE</scope>
    <source>
        <strain evidence="1">MA461A</strain>
    </source>
</reference>
<gene>
    <name evidence="1" type="ORF">RPERSI_LOCUS26221</name>
</gene>
<keyword evidence="2" id="KW-1185">Reference proteome</keyword>
<organism evidence="1 2">
    <name type="scientific">Racocetra persica</name>
    <dbReference type="NCBI Taxonomy" id="160502"/>
    <lineage>
        <taxon>Eukaryota</taxon>
        <taxon>Fungi</taxon>
        <taxon>Fungi incertae sedis</taxon>
        <taxon>Mucoromycota</taxon>
        <taxon>Glomeromycotina</taxon>
        <taxon>Glomeromycetes</taxon>
        <taxon>Diversisporales</taxon>
        <taxon>Gigasporaceae</taxon>
        <taxon>Racocetra</taxon>
    </lineage>
</organism>
<feature type="non-terminal residue" evidence="1">
    <location>
        <position position="68"/>
    </location>
</feature>
<dbReference type="EMBL" id="CAJVQC010088826">
    <property type="protein sequence ID" value="CAG8824345.1"/>
    <property type="molecule type" value="Genomic_DNA"/>
</dbReference>
<protein>
    <submittedName>
        <fullName evidence="1">26517_t:CDS:1</fullName>
    </submittedName>
</protein>
<evidence type="ECO:0000313" key="2">
    <source>
        <dbReference type="Proteomes" id="UP000789920"/>
    </source>
</evidence>
<comment type="caution">
    <text evidence="1">The sequence shown here is derived from an EMBL/GenBank/DDBJ whole genome shotgun (WGS) entry which is preliminary data.</text>
</comment>
<accession>A0ACA9S3D6</accession>